<evidence type="ECO:0000256" key="3">
    <source>
        <dbReference type="ARBA" id="ARBA00023237"/>
    </source>
</evidence>
<evidence type="ECO:0000313" key="6">
    <source>
        <dbReference type="Proteomes" id="UP000310760"/>
    </source>
</evidence>
<evidence type="ECO:0000313" key="5">
    <source>
        <dbReference type="EMBL" id="TGY68830.1"/>
    </source>
</evidence>
<keyword evidence="2" id="KW-0472">Membrane</keyword>
<dbReference type="InterPro" id="IPR041700">
    <property type="entry name" value="OMP_b-brl_3"/>
</dbReference>
<dbReference type="SUPFAM" id="SSF56935">
    <property type="entry name" value="Porins"/>
    <property type="match status" value="1"/>
</dbReference>
<protein>
    <recommendedName>
        <fullName evidence="4">Outer membrane protein beta-barrel domain-containing protein</fullName>
    </recommendedName>
</protein>
<dbReference type="EMBL" id="SRYJ01000035">
    <property type="protein sequence ID" value="TGY68830.1"/>
    <property type="molecule type" value="Genomic_DNA"/>
</dbReference>
<sequence length="807" mass="94051">MNIKQLFSVIVIGWTFTNSVQAQSKLNGEIYTTDGFPITDAVAVLKDSLNHAMAYHVTYSDSLGRFFVVDPNKRANQLFVSCLGYKQVLLPFSLKTSHLRVVLEKDSNLNLDEVIVKGIRQRTKVENDRLVYNMDTNPFSNDNALEAFKYVPFVASDGQRFSIIGKSETKIYVNGREKKLASDAVGDYLKGLSADQIKSIEVIHSPNSSFRGEGNFGIINILLKQKEDEGLQGSLSTQVWRTHYMKERGNLNLMYHKNKLTLNCMVGFSNQSDWKKDETESFLKETATTTWQKSKITGFTRRANGTIDWSYQLSDKDELGGNLNFSYSKLDWTNKGRLKQTDANKEDILNVQHNNDLERDRTDAGINLFYQHRFNQQGQVLNIDFDYIYNRNKQFVWNRMDNLDDNLQYLSPYNYYQEIVPQSSNVWSSKMEYRQNIGNNQLMAGLDSYYSKINNKDSFMQGTDDGYAEDKRQSSHFALEEWTSALFASWKREWISGFSTRLGCRLEYTNYTTRQYSLKEKSKNNFIKVLPNLYLNYRLSPNHVFSYIFSNRMERPVFSFFNPFKVYTSATSYTTGNAKLKPEIMYGQTLQYQFFKRYIFQATYQRINNQIYELTFATDDNIQVTTPVNAGRFEYVMLALNTNTSYLKEYANSDITVSYLWQRMNDIEYENTHAKGYHNGVFQIDLNNNFTLSKQRKISFDMNVSYNTKDVSFYTETPMKLYLYGQLKKRFKACQLSLYGFCNLYMYDGKMTTRWQNKYENDNIQRISLIKGEPIGGGLRFNYYFGNKKVNGLQERKSSGAEAKRRL</sequence>
<evidence type="ECO:0000256" key="2">
    <source>
        <dbReference type="ARBA" id="ARBA00023136"/>
    </source>
</evidence>
<proteinExistence type="predicted"/>
<feature type="domain" description="Outer membrane protein beta-barrel" evidence="4">
    <location>
        <begin position="372"/>
        <end position="739"/>
    </location>
</feature>
<keyword evidence="3" id="KW-0998">Cell outer membrane</keyword>
<organism evidence="5 6">
    <name type="scientific">Phocaeicola sartorii</name>
    <dbReference type="NCBI Taxonomy" id="671267"/>
    <lineage>
        <taxon>Bacteria</taxon>
        <taxon>Pseudomonadati</taxon>
        <taxon>Bacteroidota</taxon>
        <taxon>Bacteroidia</taxon>
        <taxon>Bacteroidales</taxon>
        <taxon>Bacteroidaceae</taxon>
        <taxon>Phocaeicola</taxon>
    </lineage>
</organism>
<comment type="subcellular location">
    <subcellularLocation>
        <location evidence="1">Cell outer membrane</location>
    </subcellularLocation>
</comment>
<dbReference type="RefSeq" id="WP_135952209.1">
    <property type="nucleotide sequence ID" value="NZ_CAONFL010000006.1"/>
</dbReference>
<dbReference type="GO" id="GO:0009279">
    <property type="term" value="C:cell outer membrane"/>
    <property type="evidence" value="ECO:0007669"/>
    <property type="project" value="UniProtKB-SubCell"/>
</dbReference>
<evidence type="ECO:0000259" key="4">
    <source>
        <dbReference type="Pfam" id="PF14905"/>
    </source>
</evidence>
<dbReference type="Gene3D" id="2.40.170.20">
    <property type="entry name" value="TonB-dependent receptor, beta-barrel domain"/>
    <property type="match status" value="1"/>
</dbReference>
<dbReference type="PANTHER" id="PTHR40980">
    <property type="entry name" value="PLUG DOMAIN-CONTAINING PROTEIN"/>
    <property type="match status" value="1"/>
</dbReference>
<dbReference type="AlphaFoldDB" id="A0A4S2FIY6"/>
<evidence type="ECO:0000256" key="1">
    <source>
        <dbReference type="ARBA" id="ARBA00004442"/>
    </source>
</evidence>
<comment type="caution">
    <text evidence="5">The sequence shown here is derived from an EMBL/GenBank/DDBJ whole genome shotgun (WGS) entry which is preliminary data.</text>
</comment>
<dbReference type="Proteomes" id="UP000310760">
    <property type="component" value="Unassembled WGS sequence"/>
</dbReference>
<reference evidence="5 6" key="1">
    <citation type="submission" date="2019-04" db="EMBL/GenBank/DDBJ databases">
        <title>Microbes associate with the intestines of laboratory mice.</title>
        <authorList>
            <person name="Navarre W."/>
            <person name="Wong E."/>
            <person name="Huang K."/>
            <person name="Tropini C."/>
            <person name="Ng K."/>
            <person name="Yu B."/>
        </authorList>
    </citation>
    <scope>NUCLEOTIDE SEQUENCE [LARGE SCALE GENOMIC DNA]</scope>
    <source>
        <strain evidence="5 6">NM22_B1</strain>
    </source>
</reference>
<dbReference type="InterPro" id="IPR036942">
    <property type="entry name" value="Beta-barrel_TonB_sf"/>
</dbReference>
<accession>A0A4S2FIY6</accession>
<dbReference type="Pfam" id="PF14905">
    <property type="entry name" value="OMP_b-brl_3"/>
    <property type="match status" value="1"/>
</dbReference>
<name>A0A4S2FIY6_9BACT</name>
<dbReference type="PANTHER" id="PTHR40980:SF4">
    <property type="entry name" value="TONB-DEPENDENT RECEPTOR-LIKE BETA-BARREL DOMAIN-CONTAINING PROTEIN"/>
    <property type="match status" value="1"/>
</dbReference>
<gene>
    <name evidence="5" type="ORF">E5339_15135</name>
</gene>